<evidence type="ECO:0000256" key="1">
    <source>
        <dbReference type="SAM" id="Phobius"/>
    </source>
</evidence>
<feature type="transmembrane region" description="Helical" evidence="1">
    <location>
        <begin position="74"/>
        <end position="93"/>
    </location>
</feature>
<comment type="caution">
    <text evidence="2">The sequence shown here is derived from an EMBL/GenBank/DDBJ whole genome shotgun (WGS) entry which is preliminary data.</text>
</comment>
<keyword evidence="1" id="KW-0812">Transmembrane</keyword>
<proteinExistence type="predicted"/>
<accession>A0A972K0D6</accession>
<feature type="transmembrane region" description="Helical" evidence="1">
    <location>
        <begin position="42"/>
        <end position="62"/>
    </location>
</feature>
<dbReference type="EMBL" id="WHOD01000022">
    <property type="protein sequence ID" value="NOU92768.1"/>
    <property type="molecule type" value="Genomic_DNA"/>
</dbReference>
<name>A0A972K0D6_9BACL</name>
<protein>
    <submittedName>
        <fullName evidence="2">Uncharacterized protein</fullName>
    </submittedName>
</protein>
<gene>
    <name evidence="2" type="ORF">GC093_05925</name>
</gene>
<evidence type="ECO:0000313" key="3">
    <source>
        <dbReference type="Proteomes" id="UP000641588"/>
    </source>
</evidence>
<keyword evidence="1" id="KW-0472">Membrane</keyword>
<organism evidence="2 3">
    <name type="scientific">Paenibacillus foliorum</name>
    <dbReference type="NCBI Taxonomy" id="2654974"/>
    <lineage>
        <taxon>Bacteria</taxon>
        <taxon>Bacillati</taxon>
        <taxon>Bacillota</taxon>
        <taxon>Bacilli</taxon>
        <taxon>Bacillales</taxon>
        <taxon>Paenibacillaceae</taxon>
        <taxon>Paenibacillus</taxon>
    </lineage>
</organism>
<keyword evidence="1" id="KW-1133">Transmembrane helix</keyword>
<evidence type="ECO:0000313" key="2">
    <source>
        <dbReference type="EMBL" id="NOU92768.1"/>
    </source>
</evidence>
<keyword evidence="3" id="KW-1185">Reference proteome</keyword>
<dbReference type="Proteomes" id="UP000641588">
    <property type="component" value="Unassembled WGS sequence"/>
</dbReference>
<sequence>MIKLKNKNPLWFNILALIVVLVQITSIILYKEYYYQTGDVKGINPLFLSQLVMAIFLGAYSFKEWKRKRGYGYLFLILALMFVYLSVQTFKLYGWK</sequence>
<feature type="transmembrane region" description="Helical" evidence="1">
    <location>
        <begin position="12"/>
        <end position="30"/>
    </location>
</feature>
<reference evidence="2" key="1">
    <citation type="submission" date="2019-10" db="EMBL/GenBank/DDBJ databases">
        <title>Description of Paenibacillus glebae sp. nov.</title>
        <authorList>
            <person name="Carlier A."/>
            <person name="Qi S."/>
        </authorList>
    </citation>
    <scope>NUCLEOTIDE SEQUENCE</scope>
    <source>
        <strain evidence="2">LMG 31456</strain>
    </source>
</reference>
<dbReference type="RefSeq" id="WP_171650965.1">
    <property type="nucleotide sequence ID" value="NZ_WHOD01000022.1"/>
</dbReference>
<dbReference type="AlphaFoldDB" id="A0A972K0D6"/>